<evidence type="ECO:0000313" key="2">
    <source>
        <dbReference type="EMBL" id="SBP35700.1"/>
    </source>
</evidence>
<reference evidence="2" key="1">
    <citation type="submission" date="2016-05" db="EMBL/GenBank/DDBJ databases">
        <authorList>
            <person name="Lavstsen T."/>
            <person name="Jespersen J.S."/>
        </authorList>
    </citation>
    <scope>NUCLEOTIDE SEQUENCE</scope>
    <source>
        <tissue evidence="2">Brain</tissue>
    </source>
</reference>
<feature type="region of interest" description="Disordered" evidence="1">
    <location>
        <begin position="42"/>
        <end position="63"/>
    </location>
</feature>
<accession>A0A1A7Z0J9</accession>
<dbReference type="EMBL" id="HADX01013468">
    <property type="protein sequence ID" value="SBP35700.1"/>
    <property type="molecule type" value="Transcribed_RNA"/>
</dbReference>
<feature type="compositionally biased region" description="Basic residues" evidence="1">
    <location>
        <begin position="54"/>
        <end position="63"/>
    </location>
</feature>
<sequence>MSIHPSVFCARLSARGRGVLVPSGGLRACGWSAPWTGCRSIAGQHRETQDKQPRARAHTHLRT</sequence>
<gene>
    <name evidence="2" type="primary">Nfu_g_1_024370</name>
</gene>
<feature type="compositionally biased region" description="Basic and acidic residues" evidence="1">
    <location>
        <begin position="44"/>
        <end position="53"/>
    </location>
</feature>
<evidence type="ECO:0000256" key="1">
    <source>
        <dbReference type="SAM" id="MobiDB-lite"/>
    </source>
</evidence>
<dbReference type="AlphaFoldDB" id="A0A1A7Z0J9"/>
<proteinExistence type="predicted"/>
<reference evidence="2" key="2">
    <citation type="submission" date="2016-06" db="EMBL/GenBank/DDBJ databases">
        <title>The genome of a short-lived fish provides insights into sex chromosome evolution and the genetic control of aging.</title>
        <authorList>
            <person name="Reichwald K."/>
            <person name="Felder M."/>
            <person name="Petzold A."/>
            <person name="Koch P."/>
            <person name="Groth M."/>
            <person name="Platzer M."/>
        </authorList>
    </citation>
    <scope>NUCLEOTIDE SEQUENCE</scope>
    <source>
        <tissue evidence="2">Brain</tissue>
    </source>
</reference>
<organism evidence="2">
    <name type="scientific">Iconisemion striatum</name>
    <dbReference type="NCBI Taxonomy" id="60296"/>
    <lineage>
        <taxon>Eukaryota</taxon>
        <taxon>Metazoa</taxon>
        <taxon>Chordata</taxon>
        <taxon>Craniata</taxon>
        <taxon>Vertebrata</taxon>
        <taxon>Euteleostomi</taxon>
        <taxon>Actinopterygii</taxon>
        <taxon>Neopterygii</taxon>
        <taxon>Teleostei</taxon>
        <taxon>Neoteleostei</taxon>
        <taxon>Acanthomorphata</taxon>
        <taxon>Ovalentaria</taxon>
        <taxon>Atherinomorphae</taxon>
        <taxon>Cyprinodontiformes</taxon>
        <taxon>Nothobranchiidae</taxon>
        <taxon>Iconisemion</taxon>
    </lineage>
</organism>
<protein>
    <submittedName>
        <fullName evidence="2">Uncharacterized protein</fullName>
    </submittedName>
</protein>
<feature type="non-terminal residue" evidence="2">
    <location>
        <position position="63"/>
    </location>
</feature>
<name>A0A1A7Z0J9_9TELE</name>